<proteinExistence type="inferred from homology"/>
<comment type="similarity">
    <text evidence="2">Belongs to the 2H phosphoesterase superfamily. ThpR family.</text>
</comment>
<feature type="short sequence motif" description="HXTX 1" evidence="2">
    <location>
        <begin position="43"/>
        <end position="46"/>
    </location>
</feature>
<comment type="caution">
    <text evidence="4">The sequence shown here is derived from an EMBL/GenBank/DDBJ whole genome shotgun (WGS) entry which is preliminary data.</text>
</comment>
<dbReference type="HAMAP" id="MF_01940">
    <property type="entry name" value="RNA_CPDase"/>
    <property type="match status" value="1"/>
</dbReference>
<evidence type="ECO:0000313" key="5">
    <source>
        <dbReference type="Proteomes" id="UP000034044"/>
    </source>
</evidence>
<reference evidence="4 5" key="1">
    <citation type="journal article" date="2015" name="Nature">
        <title>rRNA introns, odd ribosomes, and small enigmatic genomes across a large radiation of phyla.</title>
        <authorList>
            <person name="Brown C.T."/>
            <person name="Hug L.A."/>
            <person name="Thomas B.C."/>
            <person name="Sharon I."/>
            <person name="Castelle C.J."/>
            <person name="Singh A."/>
            <person name="Wilkins M.J."/>
            <person name="Williams K.H."/>
            <person name="Banfield J.F."/>
        </authorList>
    </citation>
    <scope>NUCLEOTIDE SEQUENCE [LARGE SCALE GENOMIC DNA]</scope>
</reference>
<evidence type="ECO:0000259" key="3">
    <source>
        <dbReference type="Pfam" id="PF02834"/>
    </source>
</evidence>
<name>A0A0G0FW33_9BACT</name>
<dbReference type="SUPFAM" id="SSF55144">
    <property type="entry name" value="LigT-like"/>
    <property type="match status" value="1"/>
</dbReference>
<feature type="short sequence motif" description="HXTX 2" evidence="2">
    <location>
        <begin position="133"/>
        <end position="136"/>
    </location>
</feature>
<dbReference type="InterPro" id="IPR004175">
    <property type="entry name" value="RNA_CPDase"/>
</dbReference>
<dbReference type="GO" id="GO:0008664">
    <property type="term" value="F:RNA 2',3'-cyclic 3'-phosphodiesterase activity"/>
    <property type="evidence" value="ECO:0007669"/>
    <property type="project" value="UniProtKB-EC"/>
</dbReference>
<evidence type="ECO:0000256" key="2">
    <source>
        <dbReference type="HAMAP-Rule" id="MF_01940"/>
    </source>
</evidence>
<feature type="domain" description="Phosphoesterase HXTX" evidence="3">
    <location>
        <begin position="10"/>
        <end position="94"/>
    </location>
</feature>
<dbReference type="InterPro" id="IPR014051">
    <property type="entry name" value="Phosphoesterase_HXTX"/>
</dbReference>
<feature type="active site" description="Proton acceptor" evidence="2">
    <location>
        <position position="133"/>
    </location>
</feature>
<evidence type="ECO:0000313" key="4">
    <source>
        <dbReference type="EMBL" id="KKQ23173.1"/>
    </source>
</evidence>
<dbReference type="InterPro" id="IPR009097">
    <property type="entry name" value="Cyclic_Pdiesterase"/>
</dbReference>
<dbReference type="Pfam" id="PF02834">
    <property type="entry name" value="LigT_PEase"/>
    <property type="match status" value="2"/>
</dbReference>
<dbReference type="EC" id="3.1.4.58" evidence="2"/>
<dbReference type="Gene3D" id="3.90.1140.10">
    <property type="entry name" value="Cyclic phosphodiesterase"/>
    <property type="match status" value="1"/>
</dbReference>
<gene>
    <name evidence="4" type="ORF">US36_C0003G0007</name>
</gene>
<dbReference type="PANTHER" id="PTHR35561">
    <property type="entry name" value="RNA 2',3'-CYCLIC PHOSPHODIESTERASE"/>
    <property type="match status" value="1"/>
</dbReference>
<dbReference type="EMBL" id="LBSR01000003">
    <property type="protein sequence ID" value="KKQ23173.1"/>
    <property type="molecule type" value="Genomic_DNA"/>
</dbReference>
<dbReference type="GO" id="GO:0004113">
    <property type="term" value="F:2',3'-cyclic-nucleotide 3'-phosphodiesterase activity"/>
    <property type="evidence" value="ECO:0007669"/>
    <property type="project" value="InterPro"/>
</dbReference>
<keyword evidence="4" id="KW-0436">Ligase</keyword>
<comment type="function">
    <text evidence="2">Hydrolyzes RNA 2',3'-cyclic phosphodiester to an RNA 2'-phosphomonoester.</text>
</comment>
<dbReference type="AlphaFoldDB" id="A0A0G0FW33"/>
<organism evidence="4 5">
    <name type="scientific">Candidatus Wolfebacteria bacterium GW2011_GWC1_37_10</name>
    <dbReference type="NCBI Taxonomy" id="1619010"/>
    <lineage>
        <taxon>Bacteria</taxon>
        <taxon>Candidatus Wolfeibacteriota</taxon>
    </lineage>
</organism>
<sequence length="188" mass="22032">MNRRLFIAINLPENIKDKIQEILKASPAYYDDHIMFAKPENWHLTVSFLGYQPEEAINKIIESIKDTAKKFQNPLIEFEKIIWGPLNKPPRMLWMLGSIESAKKMEDIKNVVENNLKKNNIRFEKEERRFNCHLTLARFKTGKVKTSEIELPKIEKMAFNANSLDLIESHLNRSGAKYENLLAVKFNQ</sequence>
<protein>
    <recommendedName>
        <fullName evidence="2">RNA 2',3'-cyclic phosphodiesterase</fullName>
        <shortName evidence="2">RNA 2',3'-CPDase</shortName>
        <ecNumber evidence="2">3.1.4.58</ecNumber>
    </recommendedName>
</protein>
<feature type="domain" description="Phosphoesterase HXTX" evidence="3">
    <location>
        <begin position="102"/>
        <end position="178"/>
    </location>
</feature>
<accession>A0A0G0FW33</accession>
<dbReference type="PANTHER" id="PTHR35561:SF1">
    <property type="entry name" value="RNA 2',3'-CYCLIC PHOSPHODIESTERASE"/>
    <property type="match status" value="1"/>
</dbReference>
<evidence type="ECO:0000256" key="1">
    <source>
        <dbReference type="ARBA" id="ARBA00022801"/>
    </source>
</evidence>
<feature type="active site" description="Proton donor" evidence="2">
    <location>
        <position position="43"/>
    </location>
</feature>
<dbReference type="GO" id="GO:0016874">
    <property type="term" value="F:ligase activity"/>
    <property type="evidence" value="ECO:0007669"/>
    <property type="project" value="UniProtKB-KW"/>
</dbReference>
<dbReference type="NCBIfam" id="TIGR02258">
    <property type="entry name" value="2_5_ligase"/>
    <property type="match status" value="1"/>
</dbReference>
<comment type="catalytic activity">
    <reaction evidence="2">
        <text>a 3'-end 2',3'-cyclophospho-ribonucleotide-RNA + H2O = a 3'-end 2'-phospho-ribonucleotide-RNA + H(+)</text>
        <dbReference type="Rhea" id="RHEA:11828"/>
        <dbReference type="Rhea" id="RHEA-COMP:10464"/>
        <dbReference type="Rhea" id="RHEA-COMP:17353"/>
        <dbReference type="ChEBI" id="CHEBI:15377"/>
        <dbReference type="ChEBI" id="CHEBI:15378"/>
        <dbReference type="ChEBI" id="CHEBI:83064"/>
        <dbReference type="ChEBI" id="CHEBI:173113"/>
        <dbReference type="EC" id="3.1.4.58"/>
    </reaction>
</comment>
<keyword evidence="1 2" id="KW-0378">Hydrolase</keyword>
<dbReference type="Proteomes" id="UP000034044">
    <property type="component" value="Unassembled WGS sequence"/>
</dbReference>